<evidence type="ECO:0000256" key="11">
    <source>
        <dbReference type="ARBA" id="ARBA00049893"/>
    </source>
</evidence>
<protein>
    <submittedName>
        <fullName evidence="12">Polyphenol oxidase family protein</fullName>
    </submittedName>
</protein>
<evidence type="ECO:0000256" key="9">
    <source>
        <dbReference type="ARBA" id="ARBA00047989"/>
    </source>
</evidence>
<evidence type="ECO:0000256" key="3">
    <source>
        <dbReference type="ARBA" id="ARBA00007353"/>
    </source>
</evidence>
<dbReference type="Gene3D" id="3.60.140.10">
    <property type="entry name" value="CNF1/YfiH-like putative cysteine hydrolases"/>
    <property type="match status" value="1"/>
</dbReference>
<keyword evidence="6" id="KW-0378">Hydrolase</keyword>
<comment type="caution">
    <text evidence="12">The sequence shown here is derived from an EMBL/GenBank/DDBJ whole genome shotgun (WGS) entry which is preliminary data.</text>
</comment>
<dbReference type="PANTHER" id="PTHR30616:SF2">
    <property type="entry name" value="PURINE NUCLEOSIDE PHOSPHORYLASE LACC1"/>
    <property type="match status" value="1"/>
</dbReference>
<dbReference type="Pfam" id="PF02578">
    <property type="entry name" value="Cu-oxidase_4"/>
    <property type="match status" value="1"/>
</dbReference>
<reference evidence="13" key="1">
    <citation type="journal article" date="2019" name="Int. J. Syst. Evol. Microbiol.">
        <title>The Global Catalogue of Microorganisms (GCM) 10K type strain sequencing project: providing services to taxonomists for standard genome sequencing and annotation.</title>
        <authorList>
            <consortium name="The Broad Institute Genomics Platform"/>
            <consortium name="The Broad Institute Genome Sequencing Center for Infectious Disease"/>
            <person name="Wu L."/>
            <person name="Ma J."/>
        </authorList>
    </citation>
    <scope>NUCLEOTIDE SEQUENCE [LARGE SCALE GENOMIC DNA]</scope>
    <source>
        <strain evidence="13">CGMCC 4.6946</strain>
    </source>
</reference>
<sequence length="246" mass="25666">MFWWQDEVGPGVRMAFTDRGAGNLALHTGDDPAAVRRRRAALERSMGVAAGSLLFLEQVHGTDVVDADRTDRAAVPVADAAVSATGVPLAVMVADCVPVLFLGAGPGGPVTAVAHAGRRGLLDGVLERTVERLRERGADGVAAWVGPSICGSCYEVPAAMREESLRRIPAVAATTSWGTPALDLRAGARDRLAGLGVVVTEPSAGHGPACTLEDERLSSHRRDPGSGRIVGLVWRSRPGARAERTA</sequence>
<evidence type="ECO:0000256" key="5">
    <source>
        <dbReference type="ARBA" id="ARBA00022723"/>
    </source>
</evidence>
<dbReference type="InterPro" id="IPR003730">
    <property type="entry name" value="Cu_polyphenol_OxRdtase"/>
</dbReference>
<proteinExistence type="inferred from homology"/>
<evidence type="ECO:0000256" key="8">
    <source>
        <dbReference type="ARBA" id="ARBA00023008"/>
    </source>
</evidence>
<dbReference type="EMBL" id="JBHSIW010000008">
    <property type="protein sequence ID" value="MFC4903524.1"/>
    <property type="molecule type" value="Genomic_DNA"/>
</dbReference>
<comment type="catalytic activity">
    <reaction evidence="10">
        <text>adenosine + phosphate = alpha-D-ribose 1-phosphate + adenine</text>
        <dbReference type="Rhea" id="RHEA:27642"/>
        <dbReference type="ChEBI" id="CHEBI:16335"/>
        <dbReference type="ChEBI" id="CHEBI:16708"/>
        <dbReference type="ChEBI" id="CHEBI:43474"/>
        <dbReference type="ChEBI" id="CHEBI:57720"/>
        <dbReference type="EC" id="2.4.2.1"/>
    </reaction>
    <physiologicalReaction direction="left-to-right" evidence="10">
        <dbReference type="Rhea" id="RHEA:27643"/>
    </physiologicalReaction>
</comment>
<name>A0ABV9TIU6_9MICC</name>
<comment type="function">
    <text evidence="2">Purine nucleoside enzyme that catalyzes the phosphorolysis of adenosine and inosine nucleosides, yielding D-ribose 1-phosphate and the respective free bases, adenine and hypoxanthine. Also catalyzes the phosphorolysis of S-methyl-5'-thioadenosine into adenine and S-methyl-5-thio-alpha-D-ribose 1-phosphate. Also has adenosine deaminase activity.</text>
</comment>
<keyword evidence="13" id="KW-1185">Reference proteome</keyword>
<dbReference type="PANTHER" id="PTHR30616">
    <property type="entry name" value="UNCHARACTERIZED PROTEIN YFIH"/>
    <property type="match status" value="1"/>
</dbReference>
<evidence type="ECO:0000256" key="1">
    <source>
        <dbReference type="ARBA" id="ARBA00000553"/>
    </source>
</evidence>
<dbReference type="RefSeq" id="WP_277550275.1">
    <property type="nucleotide sequence ID" value="NZ_JARAMH010000003.1"/>
</dbReference>
<evidence type="ECO:0000256" key="7">
    <source>
        <dbReference type="ARBA" id="ARBA00022833"/>
    </source>
</evidence>
<evidence type="ECO:0000313" key="12">
    <source>
        <dbReference type="EMBL" id="MFC4903524.1"/>
    </source>
</evidence>
<dbReference type="InterPro" id="IPR038371">
    <property type="entry name" value="Cu_polyphenol_OxRdtase_sf"/>
</dbReference>
<evidence type="ECO:0000256" key="6">
    <source>
        <dbReference type="ARBA" id="ARBA00022801"/>
    </source>
</evidence>
<evidence type="ECO:0000256" key="10">
    <source>
        <dbReference type="ARBA" id="ARBA00048968"/>
    </source>
</evidence>
<keyword evidence="7" id="KW-0862">Zinc</keyword>
<comment type="similarity">
    <text evidence="3">Belongs to the purine nucleoside phosphorylase YfiH/LACC1 family.</text>
</comment>
<dbReference type="SUPFAM" id="SSF64438">
    <property type="entry name" value="CNF1/YfiH-like putative cysteine hydrolases"/>
    <property type="match status" value="1"/>
</dbReference>
<evidence type="ECO:0000256" key="4">
    <source>
        <dbReference type="ARBA" id="ARBA00022679"/>
    </source>
</evidence>
<dbReference type="Proteomes" id="UP001595797">
    <property type="component" value="Unassembled WGS sequence"/>
</dbReference>
<keyword evidence="5" id="KW-0479">Metal-binding</keyword>
<evidence type="ECO:0000256" key="2">
    <source>
        <dbReference type="ARBA" id="ARBA00003215"/>
    </source>
</evidence>
<comment type="catalytic activity">
    <reaction evidence="11">
        <text>S-methyl-5'-thioadenosine + phosphate = 5-(methylsulfanyl)-alpha-D-ribose 1-phosphate + adenine</text>
        <dbReference type="Rhea" id="RHEA:11852"/>
        <dbReference type="ChEBI" id="CHEBI:16708"/>
        <dbReference type="ChEBI" id="CHEBI:17509"/>
        <dbReference type="ChEBI" id="CHEBI:43474"/>
        <dbReference type="ChEBI" id="CHEBI:58533"/>
        <dbReference type="EC" id="2.4.2.28"/>
    </reaction>
    <physiologicalReaction direction="left-to-right" evidence="11">
        <dbReference type="Rhea" id="RHEA:11853"/>
    </physiologicalReaction>
</comment>
<evidence type="ECO:0000313" key="13">
    <source>
        <dbReference type="Proteomes" id="UP001595797"/>
    </source>
</evidence>
<comment type="catalytic activity">
    <reaction evidence="9">
        <text>adenosine + H2O + H(+) = inosine + NH4(+)</text>
        <dbReference type="Rhea" id="RHEA:24408"/>
        <dbReference type="ChEBI" id="CHEBI:15377"/>
        <dbReference type="ChEBI" id="CHEBI:15378"/>
        <dbReference type="ChEBI" id="CHEBI:16335"/>
        <dbReference type="ChEBI" id="CHEBI:17596"/>
        <dbReference type="ChEBI" id="CHEBI:28938"/>
        <dbReference type="EC" id="3.5.4.4"/>
    </reaction>
    <physiologicalReaction direction="left-to-right" evidence="9">
        <dbReference type="Rhea" id="RHEA:24409"/>
    </physiologicalReaction>
</comment>
<accession>A0ABV9TIU6</accession>
<organism evidence="12 13">
    <name type="scientific">Kocuria oceani</name>
    <dbReference type="NCBI Taxonomy" id="988827"/>
    <lineage>
        <taxon>Bacteria</taxon>
        <taxon>Bacillati</taxon>
        <taxon>Actinomycetota</taxon>
        <taxon>Actinomycetes</taxon>
        <taxon>Micrococcales</taxon>
        <taxon>Micrococcaceae</taxon>
        <taxon>Kocuria</taxon>
    </lineage>
</organism>
<dbReference type="InterPro" id="IPR011324">
    <property type="entry name" value="Cytotoxic_necrot_fac-like_cat"/>
</dbReference>
<gene>
    <name evidence="12" type="ORF">ACFPCS_08090</name>
</gene>
<dbReference type="CDD" id="cd16833">
    <property type="entry name" value="YfiH"/>
    <property type="match status" value="1"/>
</dbReference>
<keyword evidence="8" id="KW-0186">Copper</keyword>
<keyword evidence="4" id="KW-0808">Transferase</keyword>
<comment type="catalytic activity">
    <reaction evidence="1">
        <text>inosine + phosphate = alpha-D-ribose 1-phosphate + hypoxanthine</text>
        <dbReference type="Rhea" id="RHEA:27646"/>
        <dbReference type="ChEBI" id="CHEBI:17368"/>
        <dbReference type="ChEBI" id="CHEBI:17596"/>
        <dbReference type="ChEBI" id="CHEBI:43474"/>
        <dbReference type="ChEBI" id="CHEBI:57720"/>
        <dbReference type="EC" id="2.4.2.1"/>
    </reaction>
    <physiologicalReaction direction="left-to-right" evidence="1">
        <dbReference type="Rhea" id="RHEA:27647"/>
    </physiologicalReaction>
</comment>